<evidence type="ECO:0000256" key="1">
    <source>
        <dbReference type="ARBA" id="ARBA00023015"/>
    </source>
</evidence>
<evidence type="ECO:0000313" key="6">
    <source>
        <dbReference type="EMBL" id="MFD0891150.1"/>
    </source>
</evidence>
<dbReference type="SUPFAM" id="SSF46689">
    <property type="entry name" value="Homeodomain-like"/>
    <property type="match status" value="1"/>
</dbReference>
<dbReference type="Gene3D" id="1.10.357.10">
    <property type="entry name" value="Tetracycline Repressor, domain 2"/>
    <property type="match status" value="1"/>
</dbReference>
<dbReference type="PROSITE" id="PS50977">
    <property type="entry name" value="HTH_TETR_2"/>
    <property type="match status" value="1"/>
</dbReference>
<dbReference type="PRINTS" id="PR00455">
    <property type="entry name" value="HTHTETR"/>
</dbReference>
<dbReference type="Proteomes" id="UP001597024">
    <property type="component" value="Unassembled WGS sequence"/>
</dbReference>
<keyword evidence="2 4" id="KW-0238">DNA-binding</keyword>
<keyword evidence="3" id="KW-0804">Transcription</keyword>
<evidence type="ECO:0000313" key="7">
    <source>
        <dbReference type="Proteomes" id="UP001597024"/>
    </source>
</evidence>
<evidence type="ECO:0000256" key="3">
    <source>
        <dbReference type="ARBA" id="ARBA00023163"/>
    </source>
</evidence>
<dbReference type="InterPro" id="IPR009057">
    <property type="entry name" value="Homeodomain-like_sf"/>
</dbReference>
<dbReference type="Pfam" id="PF00440">
    <property type="entry name" value="TetR_N"/>
    <property type="match status" value="1"/>
</dbReference>
<dbReference type="PANTHER" id="PTHR30055">
    <property type="entry name" value="HTH-TYPE TRANSCRIPTIONAL REGULATOR RUTR"/>
    <property type="match status" value="1"/>
</dbReference>
<feature type="domain" description="HTH tetR-type" evidence="5">
    <location>
        <begin position="15"/>
        <end position="74"/>
    </location>
</feature>
<evidence type="ECO:0000256" key="2">
    <source>
        <dbReference type="ARBA" id="ARBA00023125"/>
    </source>
</evidence>
<feature type="non-terminal residue" evidence="6">
    <location>
        <position position="84"/>
    </location>
</feature>
<evidence type="ECO:0000256" key="4">
    <source>
        <dbReference type="PROSITE-ProRule" id="PRU00335"/>
    </source>
</evidence>
<feature type="DNA-binding region" description="H-T-H motif" evidence="4">
    <location>
        <begin position="37"/>
        <end position="56"/>
    </location>
</feature>
<gene>
    <name evidence="6" type="ORF">ACFQ08_41930</name>
</gene>
<protein>
    <submittedName>
        <fullName evidence="6">Helix-turn-helix domain-containing protein</fullName>
    </submittedName>
</protein>
<dbReference type="InterPro" id="IPR001647">
    <property type="entry name" value="HTH_TetR"/>
</dbReference>
<sequence length="84" mass="9072">MSTPAARPALRADAARNRERVTAAARRMFAERGLDVPFEDIARQAGVGVATLYRRFPTREDLVAAAYEDGMTAYADAVAAALDD</sequence>
<name>A0ABW3E4T5_9ACTN</name>
<accession>A0ABW3E4T5</accession>
<keyword evidence="7" id="KW-1185">Reference proteome</keyword>
<reference evidence="7" key="1">
    <citation type="journal article" date="2019" name="Int. J. Syst. Evol. Microbiol.">
        <title>The Global Catalogue of Microorganisms (GCM) 10K type strain sequencing project: providing services to taxonomists for standard genome sequencing and annotation.</title>
        <authorList>
            <consortium name="The Broad Institute Genomics Platform"/>
            <consortium name="The Broad Institute Genome Sequencing Center for Infectious Disease"/>
            <person name="Wu L."/>
            <person name="Ma J."/>
        </authorList>
    </citation>
    <scope>NUCLEOTIDE SEQUENCE [LARGE SCALE GENOMIC DNA]</scope>
    <source>
        <strain evidence="7">CCUG 62974</strain>
    </source>
</reference>
<dbReference type="PANTHER" id="PTHR30055:SF234">
    <property type="entry name" value="HTH-TYPE TRANSCRIPTIONAL REGULATOR BETI"/>
    <property type="match status" value="1"/>
</dbReference>
<organism evidence="6 7">
    <name type="scientific">Streptosporangium algeriense</name>
    <dbReference type="NCBI Taxonomy" id="1682748"/>
    <lineage>
        <taxon>Bacteria</taxon>
        <taxon>Bacillati</taxon>
        <taxon>Actinomycetota</taxon>
        <taxon>Actinomycetes</taxon>
        <taxon>Streptosporangiales</taxon>
        <taxon>Streptosporangiaceae</taxon>
        <taxon>Streptosporangium</taxon>
    </lineage>
</organism>
<keyword evidence="1" id="KW-0805">Transcription regulation</keyword>
<dbReference type="EMBL" id="JBHTHX010002951">
    <property type="protein sequence ID" value="MFD0891150.1"/>
    <property type="molecule type" value="Genomic_DNA"/>
</dbReference>
<proteinExistence type="predicted"/>
<evidence type="ECO:0000259" key="5">
    <source>
        <dbReference type="PROSITE" id="PS50977"/>
    </source>
</evidence>
<comment type="caution">
    <text evidence="6">The sequence shown here is derived from an EMBL/GenBank/DDBJ whole genome shotgun (WGS) entry which is preliminary data.</text>
</comment>
<dbReference type="InterPro" id="IPR050109">
    <property type="entry name" value="HTH-type_TetR-like_transc_reg"/>
</dbReference>